<sequence length="134" mass="15727">MKVFNIVFVVLFIIFAGLQYNDPDPYIWVPIYLYSALFCYLAARKKFYPIGYAIGIFVYLVYATYKIFDRNGLIDWFEYHNAESLVGSMKAQKPWIEEVREFFGLLICVAVLTVNWLYSAKFKRINKATNTTVL</sequence>
<evidence type="ECO:0000313" key="2">
    <source>
        <dbReference type="EMBL" id="MDR6941209.1"/>
    </source>
</evidence>
<evidence type="ECO:0008006" key="4">
    <source>
        <dbReference type="Google" id="ProtNLM"/>
    </source>
</evidence>
<keyword evidence="1" id="KW-0472">Membrane</keyword>
<gene>
    <name evidence="2" type="ORF">J2W55_001037</name>
</gene>
<name>A0ABU1T7E8_9SPHI</name>
<organism evidence="2 3">
    <name type="scientific">Mucilaginibacter pocheonensis</name>
    <dbReference type="NCBI Taxonomy" id="398050"/>
    <lineage>
        <taxon>Bacteria</taxon>
        <taxon>Pseudomonadati</taxon>
        <taxon>Bacteroidota</taxon>
        <taxon>Sphingobacteriia</taxon>
        <taxon>Sphingobacteriales</taxon>
        <taxon>Sphingobacteriaceae</taxon>
        <taxon>Mucilaginibacter</taxon>
    </lineage>
</organism>
<proteinExistence type="predicted"/>
<keyword evidence="1" id="KW-1133">Transmembrane helix</keyword>
<dbReference type="Pfam" id="PF15071">
    <property type="entry name" value="TMEM220"/>
    <property type="match status" value="1"/>
</dbReference>
<dbReference type="EMBL" id="JAVDUU010000001">
    <property type="protein sequence ID" value="MDR6941209.1"/>
    <property type="molecule type" value="Genomic_DNA"/>
</dbReference>
<accession>A0ABU1T7E8</accession>
<evidence type="ECO:0000256" key="1">
    <source>
        <dbReference type="SAM" id="Phobius"/>
    </source>
</evidence>
<dbReference type="RefSeq" id="WP_310092706.1">
    <property type="nucleotide sequence ID" value="NZ_JAVDUU010000001.1"/>
</dbReference>
<dbReference type="Proteomes" id="UP001247620">
    <property type="component" value="Unassembled WGS sequence"/>
</dbReference>
<feature type="transmembrane region" description="Helical" evidence="1">
    <location>
        <begin position="26"/>
        <end position="43"/>
    </location>
</feature>
<keyword evidence="1" id="KW-0812">Transmembrane</keyword>
<keyword evidence="3" id="KW-1185">Reference proteome</keyword>
<evidence type="ECO:0000313" key="3">
    <source>
        <dbReference type="Proteomes" id="UP001247620"/>
    </source>
</evidence>
<reference evidence="2 3" key="1">
    <citation type="submission" date="2023-07" db="EMBL/GenBank/DDBJ databases">
        <title>Sorghum-associated microbial communities from plants grown in Nebraska, USA.</title>
        <authorList>
            <person name="Schachtman D."/>
        </authorList>
    </citation>
    <scope>NUCLEOTIDE SEQUENCE [LARGE SCALE GENOMIC DNA]</scope>
    <source>
        <strain evidence="2 3">3262</strain>
    </source>
</reference>
<feature type="transmembrane region" description="Helical" evidence="1">
    <location>
        <begin position="102"/>
        <end position="118"/>
    </location>
</feature>
<dbReference type="InterPro" id="IPR029377">
    <property type="entry name" value="TMEM220"/>
</dbReference>
<comment type="caution">
    <text evidence="2">The sequence shown here is derived from an EMBL/GenBank/DDBJ whole genome shotgun (WGS) entry which is preliminary data.</text>
</comment>
<protein>
    <recommendedName>
        <fullName evidence="4">Transmembrane family 220, helix</fullName>
    </recommendedName>
</protein>
<feature type="transmembrane region" description="Helical" evidence="1">
    <location>
        <begin position="50"/>
        <end position="68"/>
    </location>
</feature>